<evidence type="ECO:0000313" key="1">
    <source>
        <dbReference type="EMBL" id="KAE8998792.1"/>
    </source>
</evidence>
<evidence type="ECO:0000313" key="3">
    <source>
        <dbReference type="Proteomes" id="UP000429607"/>
    </source>
</evidence>
<gene>
    <name evidence="1" type="ORF">PR001_g19228</name>
    <name evidence="2" type="ORF">PR003_g19627</name>
</gene>
<comment type="caution">
    <text evidence="1">The sequence shown here is derived from an EMBL/GenBank/DDBJ whole genome shotgun (WGS) entry which is preliminary data.</text>
</comment>
<protein>
    <submittedName>
        <fullName evidence="1">Uncharacterized protein</fullName>
    </submittedName>
</protein>
<dbReference type="Proteomes" id="UP000434957">
    <property type="component" value="Unassembled WGS sequence"/>
</dbReference>
<dbReference type="EMBL" id="QXFT01001670">
    <property type="protein sequence ID" value="KAE9312967.1"/>
    <property type="molecule type" value="Genomic_DNA"/>
</dbReference>
<organism evidence="1 3">
    <name type="scientific">Phytophthora rubi</name>
    <dbReference type="NCBI Taxonomy" id="129364"/>
    <lineage>
        <taxon>Eukaryota</taxon>
        <taxon>Sar</taxon>
        <taxon>Stramenopiles</taxon>
        <taxon>Oomycota</taxon>
        <taxon>Peronosporomycetes</taxon>
        <taxon>Peronosporales</taxon>
        <taxon>Peronosporaceae</taxon>
        <taxon>Phytophthora</taxon>
    </lineage>
</organism>
<name>A0A6A3JY68_9STRA</name>
<sequence length="299" mass="32332">MASFIKLDSTNLVQNGYNNTWRYEFAGSSVNFVDTQMAIQSTSLYASDFNIDSLAFGNTSFKIEVPTAGTTSTISVTLSDGWYSYADINRNIQTALGSAGAHLIDGSGNNVYFIQLEGNSTYYACQVDCSPTPTAIGTYTRPASGLYSASGTGLPTTTRVPRLVIDNAAFGNVLGFTTGTYPTASSTTAFSLLSNTIPQVHPTSSYIVRCDIINNDYVVTGDIIAAFDRGGASIGQIVRYQPSNYAWVAVHNDPRSTITIRIQPKRSTRALPRQVRQHHAAVQAYDCHQLKKSSVLQAK</sequence>
<evidence type="ECO:0000313" key="4">
    <source>
        <dbReference type="Proteomes" id="UP000434957"/>
    </source>
</evidence>
<dbReference type="Proteomes" id="UP000429607">
    <property type="component" value="Unassembled WGS sequence"/>
</dbReference>
<dbReference type="AlphaFoldDB" id="A0A6A3JY68"/>
<keyword evidence="4" id="KW-1185">Reference proteome</keyword>
<accession>A0A6A3JY68</accession>
<dbReference type="EMBL" id="QXFV01001764">
    <property type="protein sequence ID" value="KAE8998792.1"/>
    <property type="molecule type" value="Genomic_DNA"/>
</dbReference>
<proteinExistence type="predicted"/>
<reference evidence="1 3" key="1">
    <citation type="submission" date="2018-09" db="EMBL/GenBank/DDBJ databases">
        <title>Genomic investigation of the strawberry pathogen Phytophthora fragariae indicates pathogenicity is determined by transcriptional variation in three key races.</title>
        <authorList>
            <person name="Adams T.M."/>
            <person name="Armitage A.D."/>
            <person name="Sobczyk M.K."/>
            <person name="Bates H.J."/>
            <person name="Dunwell J.M."/>
            <person name="Nellist C.F."/>
            <person name="Harrison R.J."/>
        </authorList>
    </citation>
    <scope>NUCLEOTIDE SEQUENCE [LARGE SCALE GENOMIC DNA]</scope>
    <source>
        <strain evidence="1 3">SCRP249</strain>
        <strain evidence="2 4">SCRP333</strain>
    </source>
</reference>
<evidence type="ECO:0000313" key="2">
    <source>
        <dbReference type="EMBL" id="KAE9312967.1"/>
    </source>
</evidence>